<keyword evidence="2" id="KW-1185">Reference proteome</keyword>
<evidence type="ECO:0000313" key="2">
    <source>
        <dbReference type="Proteomes" id="UP000199287"/>
    </source>
</evidence>
<evidence type="ECO:0000313" key="1">
    <source>
        <dbReference type="EMBL" id="SFI35810.1"/>
    </source>
</evidence>
<proteinExistence type="predicted"/>
<dbReference type="Proteomes" id="UP000199287">
    <property type="component" value="Unassembled WGS sequence"/>
</dbReference>
<dbReference type="EMBL" id="FOQA01000013">
    <property type="protein sequence ID" value="SFI35810.1"/>
    <property type="molecule type" value="Genomic_DNA"/>
</dbReference>
<name>A0A1I3HJX5_9FIRM</name>
<accession>A0A1I3HJX5</accession>
<reference evidence="2" key="1">
    <citation type="submission" date="2016-10" db="EMBL/GenBank/DDBJ databases">
        <authorList>
            <person name="Varghese N."/>
            <person name="Submissions S."/>
        </authorList>
    </citation>
    <scope>NUCLEOTIDE SEQUENCE [LARGE SCALE GENOMIC DNA]</scope>
    <source>
        <strain evidence="2">Z-7934</strain>
    </source>
</reference>
<protein>
    <submittedName>
        <fullName evidence="1">Uncharacterized protein</fullName>
    </submittedName>
</protein>
<sequence>MKDNMKILHKIKIYKEEKSVKKVLVKVLDKRRYFVDTSA</sequence>
<organism evidence="1 2">
    <name type="scientific">Tindallia magadiensis</name>
    <dbReference type="NCBI Taxonomy" id="69895"/>
    <lineage>
        <taxon>Bacteria</taxon>
        <taxon>Bacillati</taxon>
        <taxon>Bacillota</taxon>
        <taxon>Clostridia</taxon>
        <taxon>Peptostreptococcales</taxon>
        <taxon>Tindalliaceae</taxon>
        <taxon>Tindallia</taxon>
    </lineage>
</organism>
<gene>
    <name evidence="1" type="ORF">SAMN05192551_11351</name>
</gene>
<dbReference type="AlphaFoldDB" id="A0A1I3HJX5"/>